<organism evidence="2 3">
    <name type="scientific">Candidatus Magasanikbacteria bacterium RIFCSPHIGHO2_01_FULL_47_8</name>
    <dbReference type="NCBI Taxonomy" id="1798673"/>
    <lineage>
        <taxon>Bacteria</taxon>
        <taxon>Candidatus Magasanikiibacteriota</taxon>
    </lineage>
</organism>
<name>A0A1F6MD94_9BACT</name>
<dbReference type="Proteomes" id="UP000177953">
    <property type="component" value="Unassembled WGS sequence"/>
</dbReference>
<dbReference type="EMBL" id="MFPU01000031">
    <property type="protein sequence ID" value="OGH69637.1"/>
    <property type="molecule type" value="Genomic_DNA"/>
</dbReference>
<reference evidence="2 3" key="1">
    <citation type="journal article" date="2016" name="Nat. Commun.">
        <title>Thousands of microbial genomes shed light on interconnected biogeochemical processes in an aquifer system.</title>
        <authorList>
            <person name="Anantharaman K."/>
            <person name="Brown C.T."/>
            <person name="Hug L.A."/>
            <person name="Sharon I."/>
            <person name="Castelle C.J."/>
            <person name="Probst A.J."/>
            <person name="Thomas B.C."/>
            <person name="Singh A."/>
            <person name="Wilkins M.J."/>
            <person name="Karaoz U."/>
            <person name="Brodie E.L."/>
            <person name="Williams K.H."/>
            <person name="Hubbard S.S."/>
            <person name="Banfield J.F."/>
        </authorList>
    </citation>
    <scope>NUCLEOTIDE SEQUENCE [LARGE SCALE GENOMIC DNA]</scope>
</reference>
<protein>
    <submittedName>
        <fullName evidence="2">Uncharacterized protein</fullName>
    </submittedName>
</protein>
<evidence type="ECO:0000256" key="1">
    <source>
        <dbReference type="SAM" id="MobiDB-lite"/>
    </source>
</evidence>
<comment type="caution">
    <text evidence="2">The sequence shown here is derived from an EMBL/GenBank/DDBJ whole genome shotgun (WGS) entry which is preliminary data.</text>
</comment>
<evidence type="ECO:0000313" key="2">
    <source>
        <dbReference type="EMBL" id="OGH69637.1"/>
    </source>
</evidence>
<proteinExistence type="predicted"/>
<sequence length="119" mass="13588">MLQNALCFTKILVLRYTSVNNVLTKGAGNMKKIKKNSRKRISRKSLMASRYPMPVTRRAKSAGELLSGMEFSLAEWEHLLELASVALRDARRRIKSAKKTTVKKPTKRITVKRAKKRDS</sequence>
<feature type="region of interest" description="Disordered" evidence="1">
    <location>
        <begin position="95"/>
        <end position="119"/>
    </location>
</feature>
<dbReference type="AlphaFoldDB" id="A0A1F6MD94"/>
<gene>
    <name evidence="2" type="ORF">A2754_04255</name>
</gene>
<evidence type="ECO:0000313" key="3">
    <source>
        <dbReference type="Proteomes" id="UP000177953"/>
    </source>
</evidence>
<accession>A0A1F6MD94</accession>